<evidence type="ECO:0000259" key="2">
    <source>
        <dbReference type="Pfam" id="PF14467"/>
    </source>
</evidence>
<dbReference type="InterPro" id="IPR025218">
    <property type="entry name" value="DUF4426"/>
</dbReference>
<comment type="caution">
    <text evidence="3">The sequence shown here is derived from an EMBL/GenBank/DDBJ whole genome shotgun (WGS) entry which is preliminary data.</text>
</comment>
<name>A0ABS7ZR42_9GAMM</name>
<protein>
    <submittedName>
        <fullName evidence="3">DUF4426 domain-containing protein</fullName>
    </submittedName>
</protein>
<proteinExistence type="predicted"/>
<dbReference type="Gene3D" id="2.60.40.3340">
    <property type="entry name" value="Domain of unknown function DUF4426"/>
    <property type="match status" value="1"/>
</dbReference>
<evidence type="ECO:0000313" key="3">
    <source>
        <dbReference type="EMBL" id="MCA6063542.1"/>
    </source>
</evidence>
<gene>
    <name evidence="3" type="ORF">I9W95_07965</name>
</gene>
<dbReference type="Pfam" id="PF14467">
    <property type="entry name" value="DUF4426"/>
    <property type="match status" value="1"/>
</dbReference>
<keyword evidence="4" id="KW-1185">Reference proteome</keyword>
<feature type="domain" description="DUF4426" evidence="2">
    <location>
        <begin position="27"/>
        <end position="150"/>
    </location>
</feature>
<reference evidence="3 4" key="1">
    <citation type="submission" date="2020-12" db="EMBL/GenBank/DDBJ databases">
        <title>Novel Thalassolituus-related marine hydrocarbonoclastic bacteria mediated algae-derived hydrocarbons mineralization in twilight zone of the northern South China Sea.</title>
        <authorList>
            <person name="Dong C."/>
        </authorList>
    </citation>
    <scope>NUCLEOTIDE SEQUENCE [LARGE SCALE GENOMIC DNA]</scope>
    <source>
        <strain evidence="3 4">IMCC1826</strain>
    </source>
</reference>
<organism evidence="3 4">
    <name type="scientific">Thalassolituus marinus</name>
    <dbReference type="NCBI Taxonomy" id="671053"/>
    <lineage>
        <taxon>Bacteria</taxon>
        <taxon>Pseudomonadati</taxon>
        <taxon>Pseudomonadota</taxon>
        <taxon>Gammaproteobacteria</taxon>
        <taxon>Oceanospirillales</taxon>
        <taxon>Oceanospirillaceae</taxon>
        <taxon>Thalassolituus</taxon>
    </lineage>
</organism>
<evidence type="ECO:0000313" key="4">
    <source>
        <dbReference type="Proteomes" id="UP000714380"/>
    </source>
</evidence>
<dbReference type="Proteomes" id="UP000714380">
    <property type="component" value="Unassembled WGS sequence"/>
</dbReference>
<feature type="chain" id="PRO_5045600972" evidence="1">
    <location>
        <begin position="22"/>
        <end position="150"/>
    </location>
</feature>
<feature type="signal peptide" evidence="1">
    <location>
        <begin position="1"/>
        <end position="21"/>
    </location>
</feature>
<keyword evidence="1" id="KW-0732">Signal</keyword>
<dbReference type="EMBL" id="JAEDAH010000041">
    <property type="protein sequence ID" value="MCA6063542.1"/>
    <property type="molecule type" value="Genomic_DNA"/>
</dbReference>
<sequence length="150" mass="17063">MKTLMMSLMLSLAMLAVPAHADRGEKKQVFGDYEIHYIGLNSSFLTPDVAEAYGIPRSRSLGFLNISILKKTDQEGVMASLTGSVKGTMKNLIGQKKELEFREVVERDAVYYISTFRFDQADVYKIELAVQPNGETRTFDVKFDQRFYED</sequence>
<accession>A0ABS7ZR42</accession>
<evidence type="ECO:0000256" key="1">
    <source>
        <dbReference type="SAM" id="SignalP"/>
    </source>
</evidence>
<dbReference type="RefSeq" id="WP_225673640.1">
    <property type="nucleotide sequence ID" value="NZ_JAEDAH010000041.1"/>
</dbReference>